<organism evidence="1 2">
    <name type="scientific">Apatococcus fuscideae</name>
    <dbReference type="NCBI Taxonomy" id="2026836"/>
    <lineage>
        <taxon>Eukaryota</taxon>
        <taxon>Viridiplantae</taxon>
        <taxon>Chlorophyta</taxon>
        <taxon>core chlorophytes</taxon>
        <taxon>Trebouxiophyceae</taxon>
        <taxon>Chlorellales</taxon>
        <taxon>Chlorellaceae</taxon>
        <taxon>Apatococcus</taxon>
    </lineage>
</organism>
<keyword evidence="2" id="KW-1185">Reference proteome</keyword>
<comment type="caution">
    <text evidence="1">The sequence shown here is derived from an EMBL/GenBank/DDBJ whole genome shotgun (WGS) entry which is preliminary data.</text>
</comment>
<accession>A0AAW1TFX1</accession>
<dbReference type="EMBL" id="JALJOV010000028">
    <property type="protein sequence ID" value="KAK9868450.1"/>
    <property type="molecule type" value="Genomic_DNA"/>
</dbReference>
<protein>
    <submittedName>
        <fullName evidence="1">Uncharacterized protein</fullName>
    </submittedName>
</protein>
<proteinExistence type="predicted"/>
<name>A0AAW1TFX1_9CHLO</name>
<gene>
    <name evidence="1" type="ORF">WJX84_005846</name>
</gene>
<reference evidence="1 2" key="1">
    <citation type="journal article" date="2024" name="Nat. Commun.">
        <title>Phylogenomics reveals the evolutionary origins of lichenization in chlorophyte algae.</title>
        <authorList>
            <person name="Puginier C."/>
            <person name="Libourel C."/>
            <person name="Otte J."/>
            <person name="Skaloud P."/>
            <person name="Haon M."/>
            <person name="Grisel S."/>
            <person name="Petersen M."/>
            <person name="Berrin J.G."/>
            <person name="Delaux P.M."/>
            <person name="Dal Grande F."/>
            <person name="Keller J."/>
        </authorList>
    </citation>
    <scope>NUCLEOTIDE SEQUENCE [LARGE SCALE GENOMIC DNA]</scope>
    <source>
        <strain evidence="1 2">SAG 2523</strain>
    </source>
</reference>
<dbReference type="AlphaFoldDB" id="A0AAW1TFX1"/>
<dbReference type="Proteomes" id="UP001485043">
    <property type="component" value="Unassembled WGS sequence"/>
</dbReference>
<evidence type="ECO:0000313" key="1">
    <source>
        <dbReference type="EMBL" id="KAK9868450.1"/>
    </source>
</evidence>
<evidence type="ECO:0000313" key="2">
    <source>
        <dbReference type="Proteomes" id="UP001485043"/>
    </source>
</evidence>
<sequence>MLPAACLPADEDGLAVQAQLRKSGRLATRLMSAGAATLATSSCCSPHLARCLLVAPHQQPSNCVSSMYPWRIHLA</sequence>